<dbReference type="InterPro" id="IPR036689">
    <property type="entry name" value="ESAT-6-like_sf"/>
</dbReference>
<dbReference type="EMBL" id="NKYE01000026">
    <property type="protein sequence ID" value="OZM70048.1"/>
    <property type="molecule type" value="Genomic_DNA"/>
</dbReference>
<gene>
    <name evidence="1" type="ORF">CFN78_27340</name>
</gene>
<dbReference type="Proteomes" id="UP000242444">
    <property type="component" value="Unassembled WGS sequence"/>
</dbReference>
<evidence type="ECO:0008006" key="3">
    <source>
        <dbReference type="Google" id="ProtNLM"/>
    </source>
</evidence>
<dbReference type="SUPFAM" id="SSF140453">
    <property type="entry name" value="EsxAB dimer-like"/>
    <property type="match status" value="1"/>
</dbReference>
<proteinExistence type="predicted"/>
<dbReference type="AlphaFoldDB" id="A0A263CVP6"/>
<name>A0A263CVP6_9PSEU</name>
<organism evidence="1 2">
    <name type="scientific">Amycolatopsis antarctica</name>
    <dbReference type="NCBI Taxonomy" id="1854586"/>
    <lineage>
        <taxon>Bacteria</taxon>
        <taxon>Bacillati</taxon>
        <taxon>Actinomycetota</taxon>
        <taxon>Actinomycetes</taxon>
        <taxon>Pseudonocardiales</taxon>
        <taxon>Pseudonocardiaceae</taxon>
        <taxon>Amycolatopsis</taxon>
    </lineage>
</organism>
<protein>
    <recommendedName>
        <fullName evidence="3">WXG100 family type VII secretion target</fullName>
    </recommendedName>
</protein>
<accession>A0A263CVP6</accession>
<evidence type="ECO:0000313" key="2">
    <source>
        <dbReference type="Proteomes" id="UP000242444"/>
    </source>
</evidence>
<evidence type="ECO:0000313" key="1">
    <source>
        <dbReference type="EMBL" id="OZM70048.1"/>
    </source>
</evidence>
<sequence>MGESPAARLQEPIPSDPVPDLVENVLGASQYISVSYWIGEAIELVCGVNPGEWVAEKFAGDFEAVQKAGVAVENLAMFNGDFAAAINKGLSEVADGWGGNAYDTANEYFSKVATTIDGQVDTLESLGRDIKEVAVGMYETAKGVKGLLDQLMDLLIAIGIELAAAAASSWTVIGPILSGAAAVATVTKAMGVWGQALNAHTTAWNSAQAFVGVVAGYLGALDDADLKALPEGNYDHPGVN</sequence>
<dbReference type="InParanoid" id="A0A263CVP6"/>
<reference evidence="1 2" key="1">
    <citation type="submission" date="2017-07" db="EMBL/GenBank/DDBJ databases">
        <title>Amycolatopsis antarcticus sp. nov., isolated from the surface of an Antarcticus brown macroalga.</title>
        <authorList>
            <person name="Wang J."/>
            <person name="Leiva S."/>
            <person name="Huang J."/>
            <person name="Huang Y."/>
        </authorList>
    </citation>
    <scope>NUCLEOTIDE SEQUENCE [LARGE SCALE GENOMIC DNA]</scope>
    <source>
        <strain evidence="1 2">AU-G6</strain>
    </source>
</reference>
<comment type="caution">
    <text evidence="1">The sequence shown here is derived from an EMBL/GenBank/DDBJ whole genome shotgun (WGS) entry which is preliminary data.</text>
</comment>
<keyword evidence="2" id="KW-1185">Reference proteome</keyword>
<dbReference type="OrthoDB" id="3692598at2"/>